<feature type="signal peptide" evidence="2">
    <location>
        <begin position="1"/>
        <end position="21"/>
    </location>
</feature>
<dbReference type="InParanoid" id="A0A7L4YLP6"/>
<feature type="chain" id="PRO_5038356697" evidence="2">
    <location>
        <begin position="22"/>
        <end position="374"/>
    </location>
</feature>
<name>A0A7L4YLP6_9ACTN</name>
<proteinExistence type="predicted"/>
<dbReference type="EMBL" id="CP047156">
    <property type="protein sequence ID" value="QHB99758.1"/>
    <property type="molecule type" value="Genomic_DNA"/>
</dbReference>
<dbReference type="KEGG" id="eke:EK0264_05330"/>
<evidence type="ECO:0000256" key="1">
    <source>
        <dbReference type="SAM" id="MobiDB-lite"/>
    </source>
</evidence>
<reference evidence="3 4" key="1">
    <citation type="journal article" date="2018" name="Int. J. Syst. Evol. Microbiol.">
        <title>Epidermidibacterium keratini gen. nov., sp. nov., a member of the family Sporichthyaceae, isolated from keratin epidermis.</title>
        <authorList>
            <person name="Lee D.G."/>
            <person name="Trujillo M.E."/>
            <person name="Kang S."/>
            <person name="Nam J.J."/>
            <person name="Kim Y.J."/>
        </authorList>
    </citation>
    <scope>NUCLEOTIDE SEQUENCE [LARGE SCALE GENOMIC DNA]</scope>
    <source>
        <strain evidence="3 4">EPI-7</strain>
    </source>
</reference>
<organism evidence="3 4">
    <name type="scientific">Epidermidibacterium keratini</name>
    <dbReference type="NCBI Taxonomy" id="1891644"/>
    <lineage>
        <taxon>Bacteria</taxon>
        <taxon>Bacillati</taxon>
        <taxon>Actinomycetota</taxon>
        <taxon>Actinomycetes</taxon>
        <taxon>Sporichthyales</taxon>
        <taxon>Sporichthyaceae</taxon>
        <taxon>Epidermidibacterium</taxon>
    </lineage>
</organism>
<keyword evidence="2" id="KW-0732">Signal</keyword>
<protein>
    <submittedName>
        <fullName evidence="3">Uncharacterized protein</fullName>
    </submittedName>
</protein>
<feature type="region of interest" description="Disordered" evidence="1">
    <location>
        <begin position="355"/>
        <end position="374"/>
    </location>
</feature>
<dbReference type="PROSITE" id="PS51257">
    <property type="entry name" value="PROKAR_LIPOPROTEIN"/>
    <property type="match status" value="1"/>
</dbReference>
<evidence type="ECO:0000256" key="2">
    <source>
        <dbReference type="SAM" id="SignalP"/>
    </source>
</evidence>
<feature type="compositionally biased region" description="Polar residues" evidence="1">
    <location>
        <begin position="364"/>
        <end position="374"/>
    </location>
</feature>
<accession>A0A7L4YLP6</accession>
<dbReference type="RefSeq" id="WP_159543635.1">
    <property type="nucleotide sequence ID" value="NZ_CP047156.1"/>
</dbReference>
<evidence type="ECO:0000313" key="4">
    <source>
        <dbReference type="Proteomes" id="UP000463857"/>
    </source>
</evidence>
<dbReference type="Proteomes" id="UP000463857">
    <property type="component" value="Chromosome"/>
</dbReference>
<sequence length="374" mass="39804">MKTTLRLTASATILIAVAAFASACGSEPKTAGPAEVRVAGNYQDEPPVSELIDDWQEPKGSGELAVPHLAIKETGFSTSTTLSYDVADAFAMTDDYDLEDGESLKAPEGREFLIVELELRNPPWRTPGGSSDSPVVVTITTDPMLYRVPVEIFERGEASLPTETILVTVQAGADVTLGLDDYIAGGGENTMNLRTGAEPEYSAFTYQGEETFYPLSAVGTEPPTTSAAAATATSSNSGSDGVVDQLLLTPEGPITRYAWTPTTGWASEGRCWLQFENMTLAAQGYSVPVPIYLDLWSAFSVLADGQPVESQARVIEYVVEGFPDRNLGTAYAEVPCDASTYTLMFAPDPKAVGADESADFGTWTPGTSEFSPPK</sequence>
<keyword evidence="4" id="KW-1185">Reference proteome</keyword>
<dbReference type="AlphaFoldDB" id="A0A7L4YLP6"/>
<evidence type="ECO:0000313" key="3">
    <source>
        <dbReference type="EMBL" id="QHB99758.1"/>
    </source>
</evidence>
<dbReference type="OrthoDB" id="3721452at2"/>
<gene>
    <name evidence="3" type="ORF">EK0264_05330</name>
</gene>